<dbReference type="InterPro" id="IPR026444">
    <property type="entry name" value="Secre_tail"/>
</dbReference>
<name>A0A6N8J262_9BACT</name>
<dbReference type="NCBIfam" id="TIGR04183">
    <property type="entry name" value="Por_Secre_tail"/>
    <property type="match status" value="1"/>
</dbReference>
<dbReference type="EMBL" id="WRXO01000001">
    <property type="protein sequence ID" value="MVT39295.1"/>
    <property type="molecule type" value="Genomic_DNA"/>
</dbReference>
<dbReference type="AlphaFoldDB" id="A0A6N8J262"/>
<keyword evidence="4" id="KW-1185">Reference proteome</keyword>
<comment type="caution">
    <text evidence="3">The sequence shown here is derived from an EMBL/GenBank/DDBJ whole genome shotgun (WGS) entry which is preliminary data.</text>
</comment>
<evidence type="ECO:0000259" key="2">
    <source>
        <dbReference type="Pfam" id="PF18962"/>
    </source>
</evidence>
<keyword evidence="1" id="KW-0732">Signal</keyword>
<reference evidence="3 4" key="1">
    <citation type="submission" date="2019-12" db="EMBL/GenBank/DDBJ databases">
        <title>The draft genomic sequence of strain Chitinophaga oryziterrae JCM 16595.</title>
        <authorList>
            <person name="Zhang X."/>
        </authorList>
    </citation>
    <scope>NUCLEOTIDE SEQUENCE [LARGE SCALE GENOMIC DNA]</scope>
    <source>
        <strain evidence="3 4">JCM 16595</strain>
    </source>
</reference>
<protein>
    <submittedName>
        <fullName evidence="3">T9SS type A sorting domain-containing protein</fullName>
    </submittedName>
</protein>
<evidence type="ECO:0000313" key="4">
    <source>
        <dbReference type="Proteomes" id="UP000468388"/>
    </source>
</evidence>
<organism evidence="3 4">
    <name type="scientific">Chitinophaga oryziterrae</name>
    <dbReference type="NCBI Taxonomy" id="1031224"/>
    <lineage>
        <taxon>Bacteria</taxon>
        <taxon>Pseudomonadati</taxon>
        <taxon>Bacteroidota</taxon>
        <taxon>Chitinophagia</taxon>
        <taxon>Chitinophagales</taxon>
        <taxon>Chitinophagaceae</taxon>
        <taxon>Chitinophaga</taxon>
    </lineage>
</organism>
<gene>
    <name evidence="3" type="ORF">GO495_01750</name>
</gene>
<feature type="signal peptide" evidence="1">
    <location>
        <begin position="1"/>
        <end position="21"/>
    </location>
</feature>
<evidence type="ECO:0000313" key="3">
    <source>
        <dbReference type="EMBL" id="MVT39295.1"/>
    </source>
</evidence>
<evidence type="ECO:0000256" key="1">
    <source>
        <dbReference type="SAM" id="SignalP"/>
    </source>
</evidence>
<dbReference type="Proteomes" id="UP000468388">
    <property type="component" value="Unassembled WGS sequence"/>
</dbReference>
<proteinExistence type="predicted"/>
<feature type="domain" description="Secretion system C-terminal sorting" evidence="2">
    <location>
        <begin position="258"/>
        <end position="335"/>
    </location>
</feature>
<accession>A0A6N8J262</accession>
<dbReference type="Pfam" id="PF18962">
    <property type="entry name" value="Por_Secre_tail"/>
    <property type="match status" value="1"/>
</dbReference>
<feature type="chain" id="PRO_5026842634" evidence="1">
    <location>
        <begin position="22"/>
        <end position="337"/>
    </location>
</feature>
<sequence>MIRKITLLLCFLIPFLMQAKAQDNIAEVDGPLSVCANVPITYRVIFNNTCSNPNVVDIRKYNQNMGGGNLISHTFVTSGTLSDGRLYQDFNLTFNINFGSFPNGDLIGIVFQSVCNADNNTGQLKPLSISIIPPPTVEITADNNVIITRQIFAGVYSGSKTLNGYVSTATANTTYKWSVTGNSFSVSGADNLSTVSISSNTTVPTSGTVMLQAGVSGCGTLSASFSITARSGTARLSNATATSASTKLSADDPIQLVIYGNPVNDKIVAKITNIHDLMKKDVLIYDANNHLVKIYRGYTNNSTINVNISDLSNGVYFLNVVSPGTALSLTKKFVIQR</sequence>